<dbReference type="EMBL" id="LJQD01000432">
    <property type="protein sequence ID" value="KPW91788.1"/>
    <property type="molecule type" value="Genomic_DNA"/>
</dbReference>
<gene>
    <name evidence="2" type="ORF">ALO79_05958</name>
</gene>
<evidence type="ECO:0000313" key="2">
    <source>
        <dbReference type="EMBL" id="KPW91788.1"/>
    </source>
</evidence>
<dbReference type="Pfam" id="PF09299">
    <property type="entry name" value="Mu-transpos_C"/>
    <property type="match status" value="1"/>
</dbReference>
<protein>
    <submittedName>
        <fullName evidence="2">Transposase</fullName>
    </submittedName>
</protein>
<organism evidence="2 3">
    <name type="scientific">Pseudomonas syringae pv. castaneae</name>
    <dbReference type="NCBI Taxonomy" id="264450"/>
    <lineage>
        <taxon>Bacteria</taxon>
        <taxon>Pseudomonadati</taxon>
        <taxon>Pseudomonadota</taxon>
        <taxon>Gammaproteobacteria</taxon>
        <taxon>Pseudomonadales</taxon>
        <taxon>Pseudomonadaceae</taxon>
        <taxon>Pseudomonas</taxon>
        <taxon>Pseudomonas syringae</taxon>
    </lineage>
</organism>
<reference evidence="2 3" key="1">
    <citation type="submission" date="2015-09" db="EMBL/GenBank/DDBJ databases">
        <title>Genome announcement of multiple Pseudomonas syringae strains.</title>
        <authorList>
            <person name="Thakur S."/>
            <person name="Wang P.W."/>
            <person name="Gong Y."/>
            <person name="Weir B.S."/>
            <person name="Guttman D.S."/>
        </authorList>
    </citation>
    <scope>NUCLEOTIDE SEQUENCE [LARGE SCALE GENOMIC DNA]</scope>
    <source>
        <strain evidence="2 3">ICMP9419</strain>
    </source>
</reference>
<dbReference type="GO" id="GO:0015074">
    <property type="term" value="P:DNA integration"/>
    <property type="evidence" value="ECO:0007669"/>
    <property type="project" value="InterPro"/>
</dbReference>
<proteinExistence type="predicted"/>
<evidence type="ECO:0000313" key="3">
    <source>
        <dbReference type="Proteomes" id="UP000050381"/>
    </source>
</evidence>
<dbReference type="InterPro" id="IPR036397">
    <property type="entry name" value="RNaseH_sf"/>
</dbReference>
<evidence type="ECO:0000259" key="1">
    <source>
        <dbReference type="PROSITE" id="PS50994"/>
    </source>
</evidence>
<accession>A0A0P9MIS0</accession>
<dbReference type="InterPro" id="IPR001584">
    <property type="entry name" value="Integrase_cat-core"/>
</dbReference>
<dbReference type="GO" id="GO:0003676">
    <property type="term" value="F:nucleic acid binding"/>
    <property type="evidence" value="ECO:0007669"/>
    <property type="project" value="InterPro"/>
</dbReference>
<dbReference type="AlphaFoldDB" id="A0A0P9MIS0"/>
<comment type="caution">
    <text evidence="2">The sequence shown here is derived from an EMBL/GenBank/DDBJ whole genome shotgun (WGS) entry which is preliminary data.</text>
</comment>
<dbReference type="PATRIC" id="fig|264450.4.peg.2590"/>
<dbReference type="Gene3D" id="3.30.420.10">
    <property type="entry name" value="Ribonuclease H-like superfamily/Ribonuclease H"/>
    <property type="match status" value="1"/>
</dbReference>
<dbReference type="Gene3D" id="1.10.10.60">
    <property type="entry name" value="Homeodomain-like"/>
    <property type="match status" value="1"/>
</dbReference>
<dbReference type="InterPro" id="IPR015378">
    <property type="entry name" value="Transposase-like_Mu_C"/>
</dbReference>
<dbReference type="SUPFAM" id="SSF53098">
    <property type="entry name" value="Ribonuclease H-like"/>
    <property type="match status" value="1"/>
</dbReference>
<dbReference type="InterPro" id="IPR012337">
    <property type="entry name" value="RNaseH-like_sf"/>
</dbReference>
<feature type="domain" description="Integrase catalytic" evidence="1">
    <location>
        <begin position="270"/>
        <end position="472"/>
    </location>
</feature>
<sequence length="668" mass="76122">MAPDRCSTIRVRHHRTVGRVPGAVGAFAMNIYDVDTDEHLIPFEPSRARVTIEVGAMVRRDKQVYQIAQLLDLKSVIGVEVETGQSASLRISELTPVEPEKLDGLYVNHDISTISSDDWAVAQKRFAAIKPFVSNTVAPKSRVEERAKEIGVDYTTLYRWIERYRDWNEVLALVPRKRGWSSGNSRISYEAEQLVREVIDQHYLTIQRPSIQSTIREIERRARAKGINPPGASAIRARIKRIPEKHVLRQRGYADRARNRHTPSVGKFPGADYPLAVVQIDHTPVDLIIVDDAHRKPIGRLWLSVAIDVHSRMITGYYLSLEEPSEISVGMCIAHSALPKESWLLLHKVDGEWPVWGFPRVIHTDNGPDFRAENIRRSCSNYNIESVFRPVKRPKYGGHIERLLGSFMRMVHEVPGTTFSNTHDRDGYDSDKHAALTMEDFEEWLVRSILRYHQQLHTGLYMSPARKWQLGFFGNRELDPLVSIPPRPADPLTVQLDFMPSFHRTVQAYGVQIDVFYYSEALRHWINTKDPETGLTRKFVFRRDPRDISVVWFYDPVLKQYFRVPVAYQAFPAATLWEFKAAKRKAVSDGRANVDDALIAKLILENRELVERAAVNTKTARRAAQRAKVHSKNSTPAAPQKVTTVALVSAPSDDGLLLDDIDLIGDIQ</sequence>
<dbReference type="PROSITE" id="PS50994">
    <property type="entry name" value="INTEGRASE"/>
    <property type="match status" value="1"/>
</dbReference>
<name>A0A0P9MIS0_PSESX</name>
<dbReference type="Proteomes" id="UP000050381">
    <property type="component" value="Unassembled WGS sequence"/>
</dbReference>